<dbReference type="SUPFAM" id="SSF52151">
    <property type="entry name" value="FabD/lysophospholipase-like"/>
    <property type="match status" value="1"/>
</dbReference>
<dbReference type="InterPro" id="IPR049988">
    <property type="entry name" value="T4SS_VpdC"/>
</dbReference>
<dbReference type="InterPro" id="IPR002641">
    <property type="entry name" value="PNPLA_dom"/>
</dbReference>
<dbReference type="InterPro" id="IPR052580">
    <property type="entry name" value="Lipid_Hydrolase"/>
</dbReference>
<dbReference type="PATRIC" id="fig|447.4.peg.2314"/>
<sequence>MTPQHVISQLLASDAHQYPQNLDLLKKIIITAYLGRLQINGLPPDNKIAFGNYLFDNEQIMFDFTRLSDEKRALFKQWFLEPHQKDKTKAFLSGVTVNEYRGFTAEVALTWWGRIVSWFQGKYQEHWKISDLDLSLKNISHYQLTGIQMCHGNHGILIGFNQFLVPGIGTKYNDPNDSQQEPLGNTKRVFITDKLVDKLIALNIKNIKFESVCKSPHPQSIEVSDPQERLDKMHDYRKMQRFMSLKPWYVRIWSWFFPWLNDEKVKSKSIKEKQVVSLYETKKIEIFRFLKSHEILVRERKPNIENIVFCGGGAKIFAHVGVWKSLNEAKIYPDKFAGSSAGAIMALLCYLGYSASEIEELFKHFKHEHLVHFDININGFSEANSLKTALDYAIAYKLNQIVTEYQIPYPQGKITFATLEAIRQKCPGCGIGKELVVTATNKRQGTTRYFSFLHSPAFEVSEAVKTSASFPIVYRSTLIDGEEHNDGGILNNLPTEPFSDDHSTLLESEYGNNLKVLAVKFDDGPERKAIDRVMDRVYRENVVLNWIYRLLTGVSDPASGWEKDRLKLRKYACQSIVINVDNVSSSSFTVGEETRKQMIDAGYEETNNYLNMRYRKNDSEEYENEEFMYTTFSSLGELLSYCCYRGDRRWFEIVYRLIEESTVPNRTELIQQAEELRNLYFSTTATSPKSPKQDESPLTFFGNEIMPHTSSTSIGNEHHKILLAVYPVLLKLSQELFTDSTDKKIFDFARHSFSLKTPFACLNHFAKIHNETHVIFHIAINLLKELKKNPSEKVYEAFVQLLELLNRGNKNIYKEEYFARWDLSFTQSLRILGLLHKDSKAHPRLLRSLSRGSEPMQTVIDGIFCEDNYDDLELEESFSFGM</sequence>
<dbReference type="CDD" id="cd07207">
    <property type="entry name" value="Pat_ExoU_VipD_like"/>
    <property type="match status" value="1"/>
</dbReference>
<comment type="caution">
    <text evidence="4">The sequence shown here is derived from an EMBL/GenBank/DDBJ whole genome shotgun (WGS) entry which is preliminary data.</text>
</comment>
<dbReference type="PROSITE" id="PS51635">
    <property type="entry name" value="PNPLA"/>
    <property type="match status" value="1"/>
</dbReference>
<dbReference type="OrthoDB" id="5650221at2"/>
<dbReference type="PANTHER" id="PTHR46394:SF1">
    <property type="entry name" value="PNPLA DOMAIN-CONTAINING PROTEIN"/>
    <property type="match status" value="1"/>
</dbReference>
<organism evidence="4 5">
    <name type="scientific">Legionella bozemanae</name>
    <name type="common">Fluoribacter bozemanae</name>
    <dbReference type="NCBI Taxonomy" id="447"/>
    <lineage>
        <taxon>Bacteria</taxon>
        <taxon>Pseudomonadati</taxon>
        <taxon>Pseudomonadota</taxon>
        <taxon>Gammaproteobacteria</taxon>
        <taxon>Legionellales</taxon>
        <taxon>Legionellaceae</taxon>
        <taxon>Legionella</taxon>
    </lineage>
</organism>
<keyword evidence="2" id="KW-0378">Hydrolase</keyword>
<feature type="short sequence motif" description="DGA/G" evidence="2">
    <location>
        <begin position="486"/>
        <end position="488"/>
    </location>
</feature>
<reference evidence="4 5" key="1">
    <citation type="submission" date="2015-11" db="EMBL/GenBank/DDBJ databases">
        <title>Genomic analysis of 38 Legionella species identifies large and diverse effector repertoires.</title>
        <authorList>
            <person name="Burstein D."/>
            <person name="Amaro F."/>
            <person name="Zusman T."/>
            <person name="Lifshitz Z."/>
            <person name="Cohen O."/>
            <person name="Gilbert J.A."/>
            <person name="Pupko T."/>
            <person name="Shuman H.A."/>
            <person name="Segal G."/>
        </authorList>
    </citation>
    <scope>NUCLEOTIDE SEQUENCE [LARGE SCALE GENOMIC DNA]</scope>
    <source>
        <strain evidence="4 5">WIGA</strain>
    </source>
</reference>
<name>A0A0W0RR45_LEGBO</name>
<feature type="domain" description="PNPLA" evidence="3">
    <location>
        <begin position="307"/>
        <end position="499"/>
    </location>
</feature>
<keyword evidence="1 2" id="KW-0443">Lipid metabolism</keyword>
<keyword evidence="2" id="KW-0442">Lipid degradation</keyword>
<dbReference type="NCBIfam" id="NF043045">
    <property type="entry name" value="T4SS_VpdC"/>
    <property type="match status" value="1"/>
</dbReference>
<gene>
    <name evidence="4" type="ORF">Lboz_2181</name>
</gene>
<proteinExistence type="predicted"/>
<dbReference type="AlphaFoldDB" id="A0A0W0RR45"/>
<dbReference type="GO" id="GO:0016042">
    <property type="term" value="P:lipid catabolic process"/>
    <property type="evidence" value="ECO:0007669"/>
    <property type="project" value="UniProtKB-UniRule"/>
</dbReference>
<keyword evidence="5" id="KW-1185">Reference proteome</keyword>
<dbReference type="Proteomes" id="UP000054695">
    <property type="component" value="Unassembled WGS sequence"/>
</dbReference>
<evidence type="ECO:0000259" key="3">
    <source>
        <dbReference type="PROSITE" id="PS51635"/>
    </source>
</evidence>
<dbReference type="EMBL" id="LNXU01000019">
    <property type="protein sequence ID" value="KTC73535.1"/>
    <property type="molecule type" value="Genomic_DNA"/>
</dbReference>
<dbReference type="RefSeq" id="WP_058459791.1">
    <property type="nucleotide sequence ID" value="NZ_CAAAIY010000006.1"/>
</dbReference>
<dbReference type="Gene3D" id="3.40.1090.10">
    <property type="entry name" value="Cytosolic phospholipase A2 catalytic domain"/>
    <property type="match status" value="2"/>
</dbReference>
<evidence type="ECO:0000313" key="4">
    <source>
        <dbReference type="EMBL" id="KTC73535.1"/>
    </source>
</evidence>
<dbReference type="InterPro" id="IPR016035">
    <property type="entry name" value="Acyl_Trfase/lysoPLipase"/>
</dbReference>
<accession>A0A0W0RR45</accession>
<evidence type="ECO:0000256" key="2">
    <source>
        <dbReference type="PROSITE-ProRule" id="PRU01161"/>
    </source>
</evidence>
<dbReference type="PANTHER" id="PTHR46394">
    <property type="entry name" value="ANNEXIN"/>
    <property type="match status" value="1"/>
</dbReference>
<dbReference type="STRING" id="447.Lboz_2181"/>
<feature type="short sequence motif" description="GXSXG" evidence="2">
    <location>
        <begin position="338"/>
        <end position="342"/>
    </location>
</feature>
<dbReference type="Pfam" id="PF01734">
    <property type="entry name" value="Patatin"/>
    <property type="match status" value="1"/>
</dbReference>
<dbReference type="GO" id="GO:0016787">
    <property type="term" value="F:hydrolase activity"/>
    <property type="evidence" value="ECO:0007669"/>
    <property type="project" value="UniProtKB-UniRule"/>
</dbReference>
<protein>
    <submittedName>
        <fullName evidence="4">Phospholipase, patatin family</fullName>
    </submittedName>
</protein>
<comment type="caution">
    <text evidence="2">Lacks conserved residue(s) required for the propagation of feature annotation.</text>
</comment>
<evidence type="ECO:0000256" key="1">
    <source>
        <dbReference type="ARBA" id="ARBA00023098"/>
    </source>
</evidence>
<evidence type="ECO:0000313" key="5">
    <source>
        <dbReference type="Proteomes" id="UP000054695"/>
    </source>
</evidence>
<feature type="active site" description="Proton acceptor" evidence="2">
    <location>
        <position position="486"/>
    </location>
</feature>
<feature type="active site" description="Nucleophile" evidence="2">
    <location>
        <position position="340"/>
    </location>
</feature>